<accession>A0A099WWE9</accession>
<evidence type="ECO:0000256" key="2">
    <source>
        <dbReference type="ARBA" id="ARBA00011006"/>
    </source>
</evidence>
<protein>
    <submittedName>
        <fullName evidence="9">Uncharacterized membrane protein YeaQ/YmgE, transglycosylase-associated protein family</fullName>
    </submittedName>
</protein>
<feature type="transmembrane region" description="Helical" evidence="7">
    <location>
        <begin position="57"/>
        <end position="78"/>
    </location>
</feature>
<dbReference type="Pfam" id="PF04226">
    <property type="entry name" value="Transgly_assoc"/>
    <property type="match status" value="1"/>
</dbReference>
<evidence type="ECO:0000256" key="3">
    <source>
        <dbReference type="ARBA" id="ARBA00022475"/>
    </source>
</evidence>
<dbReference type="GO" id="GO:0005886">
    <property type="term" value="C:plasma membrane"/>
    <property type="evidence" value="ECO:0007669"/>
    <property type="project" value="UniProtKB-SubCell"/>
</dbReference>
<reference evidence="8 10" key="1">
    <citation type="submission" date="2014-08" db="EMBL/GenBank/DDBJ databases">
        <title>Porphyromonas cangingivalis strain:COT-109_OH1386 Genome sequencing.</title>
        <authorList>
            <person name="Wallis C."/>
            <person name="Deusch O."/>
            <person name="O'Flynn C."/>
            <person name="Davis I."/>
            <person name="Jospin G."/>
            <person name="Darling A.E."/>
            <person name="Coil D.A."/>
            <person name="Alexiev A."/>
            <person name="Horsfall A."/>
            <person name="Kirkwood N."/>
            <person name="Harris S."/>
            <person name="Eisen J.A."/>
        </authorList>
    </citation>
    <scope>NUCLEOTIDE SEQUENCE [LARGE SCALE GENOMIC DNA]</scope>
    <source>
        <strain evidence="10">COT-109 OH1386</strain>
        <strain evidence="8">COT-109_OH1386</strain>
    </source>
</reference>
<gene>
    <name evidence="8" type="ORF">HQ35_05740</name>
    <name evidence="9" type="ORF">SAMN02745205_00230</name>
</gene>
<reference evidence="9 11" key="2">
    <citation type="submission" date="2017-02" db="EMBL/GenBank/DDBJ databases">
        <authorList>
            <person name="Peterson S.W."/>
        </authorList>
    </citation>
    <scope>NUCLEOTIDE SEQUENCE [LARGE SCALE GENOMIC DNA]</scope>
    <source>
        <strain evidence="9 11">ATCC 700135</strain>
    </source>
</reference>
<keyword evidence="4 7" id="KW-0812">Transmembrane</keyword>
<dbReference type="InterPro" id="IPR007341">
    <property type="entry name" value="Transgly_assoc"/>
</dbReference>
<name>A0A099WWE9_PORCN</name>
<dbReference type="AlphaFoldDB" id="A0A099WWE9"/>
<keyword evidence="3" id="KW-1003">Cell membrane</keyword>
<evidence type="ECO:0000313" key="9">
    <source>
        <dbReference type="EMBL" id="SJZ32042.1"/>
    </source>
</evidence>
<evidence type="ECO:0000256" key="4">
    <source>
        <dbReference type="ARBA" id="ARBA00022692"/>
    </source>
</evidence>
<dbReference type="PANTHER" id="PTHR33884:SF3">
    <property type="entry name" value="UPF0410 PROTEIN YMGE"/>
    <property type="match status" value="1"/>
</dbReference>
<evidence type="ECO:0000313" key="10">
    <source>
        <dbReference type="Proteomes" id="UP000030125"/>
    </source>
</evidence>
<feature type="transmembrane region" description="Helical" evidence="7">
    <location>
        <begin position="31"/>
        <end position="51"/>
    </location>
</feature>
<keyword evidence="10" id="KW-1185">Reference proteome</keyword>
<feature type="transmembrane region" description="Helical" evidence="7">
    <location>
        <begin position="6"/>
        <end position="24"/>
    </location>
</feature>
<evidence type="ECO:0000256" key="6">
    <source>
        <dbReference type="ARBA" id="ARBA00023136"/>
    </source>
</evidence>
<comment type="subcellular location">
    <subcellularLocation>
        <location evidence="1">Cell membrane</location>
        <topology evidence="1">Multi-pass membrane protein</topology>
    </subcellularLocation>
</comment>
<keyword evidence="5 7" id="KW-1133">Transmembrane helix</keyword>
<dbReference type="EMBL" id="JQJD01000043">
    <property type="protein sequence ID" value="KGN80204.1"/>
    <property type="molecule type" value="Genomic_DNA"/>
</dbReference>
<evidence type="ECO:0000313" key="11">
    <source>
        <dbReference type="Proteomes" id="UP000189956"/>
    </source>
</evidence>
<organism evidence="8 10">
    <name type="scientific">Porphyromonas cangingivalis</name>
    <dbReference type="NCBI Taxonomy" id="36874"/>
    <lineage>
        <taxon>Bacteria</taxon>
        <taxon>Pseudomonadati</taxon>
        <taxon>Bacteroidota</taxon>
        <taxon>Bacteroidia</taxon>
        <taxon>Bacteroidales</taxon>
        <taxon>Porphyromonadaceae</taxon>
        <taxon>Porphyromonas</taxon>
    </lineage>
</organism>
<dbReference type="EMBL" id="FUWL01000003">
    <property type="protein sequence ID" value="SJZ32042.1"/>
    <property type="molecule type" value="Genomic_DNA"/>
</dbReference>
<evidence type="ECO:0000256" key="1">
    <source>
        <dbReference type="ARBA" id="ARBA00004651"/>
    </source>
</evidence>
<evidence type="ECO:0000256" key="5">
    <source>
        <dbReference type="ARBA" id="ARBA00022989"/>
    </source>
</evidence>
<comment type="similarity">
    <text evidence="2">Belongs to the UPF0410 family.</text>
</comment>
<dbReference type="RefSeq" id="WP_025836770.1">
    <property type="nucleotide sequence ID" value="NZ_CALTZT010000226.1"/>
</dbReference>
<dbReference type="Proteomes" id="UP000030125">
    <property type="component" value="Unassembled WGS sequence"/>
</dbReference>
<dbReference type="PANTHER" id="PTHR33884">
    <property type="entry name" value="UPF0410 PROTEIN YMGE"/>
    <property type="match status" value="1"/>
</dbReference>
<dbReference type="OrthoDB" id="1014629at2"/>
<evidence type="ECO:0000256" key="7">
    <source>
        <dbReference type="SAM" id="Phobius"/>
    </source>
</evidence>
<evidence type="ECO:0000313" key="8">
    <source>
        <dbReference type="EMBL" id="KGN80204.1"/>
    </source>
</evidence>
<sequence length="81" mass="8520">MGWIITIIIGLLAGLIGSAIMRNGSMGWIKSILLGLVGSVVGKFAYGLFGMSADEGFWGQLVVSTIGACLILFIAGLFRKK</sequence>
<dbReference type="STRING" id="36874.HQ34_00450"/>
<keyword evidence="6 7" id="KW-0472">Membrane</keyword>
<dbReference type="Proteomes" id="UP000189956">
    <property type="component" value="Unassembled WGS sequence"/>
</dbReference>
<proteinExistence type="inferred from homology"/>